<dbReference type="InterPro" id="IPR013883">
    <property type="entry name" value="TF_Iwr1_dom"/>
</dbReference>
<evidence type="ECO:0000259" key="3">
    <source>
        <dbReference type="Pfam" id="PF08574"/>
    </source>
</evidence>
<dbReference type="AlphaFoldDB" id="G3JAS7"/>
<dbReference type="HOGENOM" id="CLU_039754_0_0_1"/>
<reference evidence="4 5" key="1">
    <citation type="journal article" date="2011" name="Genome Biol.">
        <title>Genome sequence of the insect pathogenic fungus Cordyceps militaris, a valued traditional Chinese medicine.</title>
        <authorList>
            <person name="Zheng P."/>
            <person name="Xia Y."/>
            <person name="Xiao G."/>
            <person name="Xiong C."/>
            <person name="Hu X."/>
            <person name="Zhang S."/>
            <person name="Zheng H."/>
            <person name="Huang Y."/>
            <person name="Zhou Y."/>
            <person name="Wang S."/>
            <person name="Zhao G.P."/>
            <person name="Liu X."/>
            <person name="St Leger R.J."/>
            <person name="Wang C."/>
        </authorList>
    </citation>
    <scope>NUCLEOTIDE SEQUENCE [LARGE SCALE GENOMIC DNA]</scope>
    <source>
        <strain evidence="4 5">CM01</strain>
    </source>
</reference>
<feature type="compositionally biased region" description="Basic residues" evidence="2">
    <location>
        <begin position="270"/>
        <end position="281"/>
    </location>
</feature>
<feature type="region of interest" description="Disordered" evidence="2">
    <location>
        <begin position="127"/>
        <end position="315"/>
    </location>
</feature>
<feature type="region of interest" description="Disordered" evidence="2">
    <location>
        <begin position="45"/>
        <end position="110"/>
    </location>
</feature>
<feature type="compositionally biased region" description="Basic and acidic residues" evidence="2">
    <location>
        <begin position="78"/>
        <end position="88"/>
    </location>
</feature>
<evidence type="ECO:0000313" key="4">
    <source>
        <dbReference type="EMBL" id="EGX94340.1"/>
    </source>
</evidence>
<dbReference type="GO" id="GO:0005737">
    <property type="term" value="C:cytoplasm"/>
    <property type="evidence" value="ECO:0007669"/>
    <property type="project" value="TreeGrafter"/>
</dbReference>
<evidence type="ECO:0000256" key="1">
    <source>
        <dbReference type="ARBA" id="ARBA00010218"/>
    </source>
</evidence>
<dbReference type="GeneID" id="18164638"/>
<evidence type="ECO:0000256" key="2">
    <source>
        <dbReference type="SAM" id="MobiDB-lite"/>
    </source>
</evidence>
<dbReference type="PANTHER" id="PTHR28063:SF1">
    <property type="entry name" value="RNA POLYMERASE II NUCLEAR LOCALIZATION PROTEIN IWR1"/>
    <property type="match status" value="1"/>
</dbReference>
<proteinExistence type="inferred from homology"/>
<dbReference type="STRING" id="983644.G3JAS7"/>
<dbReference type="OrthoDB" id="6255506at2759"/>
<feature type="compositionally biased region" description="Basic residues" evidence="2">
    <location>
        <begin position="149"/>
        <end position="160"/>
    </location>
</feature>
<keyword evidence="5" id="KW-1185">Reference proteome</keyword>
<feature type="compositionally biased region" description="Acidic residues" evidence="2">
    <location>
        <begin position="404"/>
        <end position="431"/>
    </location>
</feature>
<feature type="compositionally biased region" description="Basic and acidic residues" evidence="2">
    <location>
        <begin position="167"/>
        <end position="182"/>
    </location>
</feature>
<dbReference type="PANTHER" id="PTHR28063">
    <property type="entry name" value="RNA POLYMERASE II NUCLEAR LOCALIZATION PROTEIN IWR1"/>
    <property type="match status" value="1"/>
</dbReference>
<accession>G3JAS7</accession>
<dbReference type="eggNOG" id="ENOG502SE90">
    <property type="taxonomic scope" value="Eukaryota"/>
</dbReference>
<dbReference type="VEuPathDB" id="FungiDB:CCM_02611"/>
<organism evidence="4 5">
    <name type="scientific">Cordyceps militaris (strain CM01)</name>
    <name type="common">Caterpillar fungus</name>
    <dbReference type="NCBI Taxonomy" id="983644"/>
    <lineage>
        <taxon>Eukaryota</taxon>
        <taxon>Fungi</taxon>
        <taxon>Dikarya</taxon>
        <taxon>Ascomycota</taxon>
        <taxon>Pezizomycotina</taxon>
        <taxon>Sordariomycetes</taxon>
        <taxon>Hypocreomycetidae</taxon>
        <taxon>Hypocreales</taxon>
        <taxon>Cordycipitaceae</taxon>
        <taxon>Cordyceps</taxon>
    </lineage>
</organism>
<feature type="compositionally biased region" description="Acidic residues" evidence="2">
    <location>
        <begin position="380"/>
        <end position="389"/>
    </location>
</feature>
<protein>
    <recommendedName>
        <fullName evidence="3">Transcription factor Iwr1 domain-containing protein</fullName>
    </recommendedName>
</protein>
<comment type="similarity">
    <text evidence="1">Belongs to the IWR1/SLC7A6OS family.</text>
</comment>
<dbReference type="EMBL" id="JH126400">
    <property type="protein sequence ID" value="EGX94340.1"/>
    <property type="molecule type" value="Genomic_DNA"/>
</dbReference>
<name>G3JAS7_CORMM</name>
<dbReference type="Pfam" id="PF08574">
    <property type="entry name" value="Iwr1"/>
    <property type="match status" value="1"/>
</dbReference>
<feature type="compositionally biased region" description="Acidic residues" evidence="2">
    <location>
        <begin position="305"/>
        <end position="315"/>
    </location>
</feature>
<feature type="domain" description="Transcription factor Iwr1" evidence="3">
    <location>
        <begin position="314"/>
        <end position="384"/>
    </location>
</feature>
<feature type="region of interest" description="Disordered" evidence="2">
    <location>
        <begin position="354"/>
        <end position="433"/>
    </location>
</feature>
<dbReference type="InterPro" id="IPR040150">
    <property type="entry name" value="Iwr1"/>
</dbReference>
<dbReference type="Proteomes" id="UP000001610">
    <property type="component" value="Unassembled WGS sequence"/>
</dbReference>
<dbReference type="RefSeq" id="XP_006667826.1">
    <property type="nucleotide sequence ID" value="XM_006667763.1"/>
</dbReference>
<feature type="compositionally biased region" description="Acidic residues" evidence="2">
    <location>
        <begin position="357"/>
        <end position="371"/>
    </location>
</feature>
<evidence type="ECO:0000313" key="5">
    <source>
        <dbReference type="Proteomes" id="UP000001610"/>
    </source>
</evidence>
<gene>
    <name evidence="4" type="ORF">CCM_02611</name>
</gene>
<dbReference type="KEGG" id="cmt:CCM_02611"/>
<dbReference type="InParanoid" id="G3JAS7"/>
<sequence>MSLPPNVIRVKRKRVEEAPVTFLRLSLPSPFLPCDMSDDSSHWVYQRRGSTAQQQQQLLPGPSPLRPEAQPRIQLSTAEDKAGDEVRRNGAPKQTQQDPEKLTLPGVSEPRRFRVSKAMLAAAAAHGDAAGSLSKGDRHGTPTLFVERVRRKKLAPKPRRSMLALDEAAKESRGVETRDLKRPGVVAKRAREAARIATPPPLSTEDEAPKPKAAAANPLPPSQTNRGAEDMSKIAADMNDWVMREMGANLQSMEAERQKAARPPLSPSRFKPRAPAKRYHERHPEPPAPGTTATDLEGDTNMTDASEDEDGDEDDWVIEEYVRVPANSVALDLSPADVGFLVLDGEEESLLFFGAQNDEDEDWDEDEEDENAENHYTADYPEDEVDSEDEFNRNAYYFRNQNASDDEEYDQDAFDEEDDAASADGQGDDDDARMTRILEQMKRLKASQR</sequence>
<dbReference type="GO" id="GO:0006606">
    <property type="term" value="P:protein import into nucleus"/>
    <property type="evidence" value="ECO:0007669"/>
    <property type="project" value="InterPro"/>
</dbReference>
<dbReference type="OMA" id="EYWEHFA"/>